<keyword evidence="4" id="KW-1185">Reference proteome</keyword>
<feature type="domain" description="Histidine kinase/HSP90-like ATPase" evidence="2">
    <location>
        <begin position="874"/>
        <end position="984"/>
    </location>
</feature>
<dbReference type="InterPro" id="IPR036890">
    <property type="entry name" value="HATPase_C_sf"/>
</dbReference>
<feature type="coiled-coil region" evidence="1">
    <location>
        <begin position="504"/>
        <end position="580"/>
    </location>
</feature>
<evidence type="ECO:0000259" key="2">
    <source>
        <dbReference type="SMART" id="SM00387"/>
    </source>
</evidence>
<organism evidence="3 4">
    <name type="scientific">Flavobacterium endoglycinae</name>
    <dbReference type="NCBI Taxonomy" id="2816357"/>
    <lineage>
        <taxon>Bacteria</taxon>
        <taxon>Pseudomonadati</taxon>
        <taxon>Bacteroidota</taxon>
        <taxon>Flavobacteriia</taxon>
        <taxon>Flavobacteriales</taxon>
        <taxon>Flavobacteriaceae</taxon>
        <taxon>Flavobacterium</taxon>
    </lineage>
</organism>
<keyword evidence="3" id="KW-0547">Nucleotide-binding</keyword>
<feature type="coiled-coil region" evidence="1">
    <location>
        <begin position="622"/>
        <end position="697"/>
    </location>
</feature>
<dbReference type="GO" id="GO:0005524">
    <property type="term" value="F:ATP binding"/>
    <property type="evidence" value="ECO:0007669"/>
    <property type="project" value="UniProtKB-KW"/>
</dbReference>
<dbReference type="InterPro" id="IPR043836">
    <property type="entry name" value="DHp"/>
</dbReference>
<dbReference type="RefSeq" id="WP_207295665.1">
    <property type="nucleotide sequence ID" value="NZ_CP071448.1"/>
</dbReference>
<proteinExistence type="predicted"/>
<accession>A0ABX7QBY2</accession>
<dbReference type="Pfam" id="PF19191">
    <property type="entry name" value="HEF_HK"/>
    <property type="match status" value="1"/>
</dbReference>
<dbReference type="SMART" id="SM00387">
    <property type="entry name" value="HATPase_c"/>
    <property type="match status" value="1"/>
</dbReference>
<dbReference type="Proteomes" id="UP000663440">
    <property type="component" value="Chromosome"/>
</dbReference>
<dbReference type="Gene3D" id="3.30.565.10">
    <property type="entry name" value="Histidine kinase-like ATPase, C-terminal domain"/>
    <property type="match status" value="2"/>
</dbReference>
<evidence type="ECO:0000313" key="3">
    <source>
        <dbReference type="EMBL" id="QSW88462.1"/>
    </source>
</evidence>
<dbReference type="InterPro" id="IPR003594">
    <property type="entry name" value="HATPase_dom"/>
</dbReference>
<protein>
    <submittedName>
        <fullName evidence="3">ATP-binding protein</fullName>
    </submittedName>
</protein>
<keyword evidence="3" id="KW-0067">ATP-binding</keyword>
<evidence type="ECO:0000313" key="4">
    <source>
        <dbReference type="Proteomes" id="UP000663440"/>
    </source>
</evidence>
<dbReference type="SUPFAM" id="SSF55874">
    <property type="entry name" value="ATPase domain of HSP90 chaperone/DNA topoisomerase II/histidine kinase"/>
    <property type="match status" value="2"/>
</dbReference>
<dbReference type="Pfam" id="PF13589">
    <property type="entry name" value="HATPase_c_3"/>
    <property type="match status" value="1"/>
</dbReference>
<reference evidence="3 4" key="1">
    <citation type="submission" date="2021-03" db="EMBL/GenBank/DDBJ databases">
        <title>Flavobacterium kribbensis sp. nov, an endophytic bacteria, isolated from soybean.</title>
        <authorList>
            <person name="Lee J."/>
            <person name="Seo J."/>
        </authorList>
    </citation>
    <scope>NUCLEOTIDE SEQUENCE [LARGE SCALE GENOMIC DNA]</scope>
    <source>
        <strain evidence="3 4">BB8</strain>
    </source>
</reference>
<name>A0ABX7QBY2_9FLAO</name>
<evidence type="ECO:0000256" key="1">
    <source>
        <dbReference type="SAM" id="Coils"/>
    </source>
</evidence>
<gene>
    <name evidence="3" type="ORF">J0383_19720</name>
</gene>
<keyword evidence="1" id="KW-0175">Coiled coil</keyword>
<sequence length="986" mass="115360">MQFRTKARAVDLLGKGQIADLPTAITELWKNGYDAYADNLKAELFKKGYQGLENDYFIISDDGKGMSNSDILDKWLVLGTDSKSRAELDIESEDTLWKQPRIKAGEKGIGRLSIAYVGNPMFMISKKIGYNYELVFFDWRLLENFNLFISDIVIPTKTVENLENLGDDLIFLKREFLKNFTDEKYKNYYINSNGELDDITSSDKAFVSKWDNQQLILKDEIIESVLQCDLNKILIKNFIDHFEKAKYKTGTLFLTYNPIDQILDLSEKDIDGLEDRKFVISSLTGFTNPFKGEESKVKNSFLINIKDETFDLLNSRGNFFTKDDFDLADVYIKGIFDGYGSFNGKIRIYDEVIDYVYTSSRKKDKRSFYGEIPIELGYSQGEEKSSSLTESQFKSIKDKVEEFGGLYIFRDEFRVLPYGRETADFLRFEERRSRRAGTYYFSYRRMYGYLDITRDRNEFLKDKSSREGLINNAQYRAFTNDAISFFVTLAQDYFATEAKESLFLNKKKQLNDEHEALKADKERDRKEKIAFTKSLNEYPKKLEEHQSKYENLLNELDAKLDNLNVTYSEIESILDELQILDIEFKGILPKVPKRYKPTETQKERLYKFENRLNNYFEVVAPKRELLNRKAQDKLEIRDLKIDFTKKYNSYISSLEKELNANRQTLESKADSLLKEYKERSRNLIKNLSENKDEIVNNIISKDQVSLHTDKIQDLYSSLLNQAQGTLFPLVEHINRLSFDIDEEQVQGAYKAQYDQMKYQWEQTRDTAQLGIAVEIIDHEFNQLYAKINNQINVLNNNEIVSCIKEFNYLEKNFKQLEDKYALLSPLYRISGAVTKDISCNVVFKYLLEFFENQIEEYNIKFEVSDSFKNHIIKIKEPVIHTIFINIINNAVYWMRNKEERIIKLDYLIDSNEIIIANSGEKIPDYRLDKIFDLFYTQRPNGRGIGLYLSKQSLNEAGLDIYATNNKKLNSLNGACFVINQLSSNNV</sequence>
<dbReference type="Pfam" id="PF02518">
    <property type="entry name" value="HATPase_c"/>
    <property type="match status" value="1"/>
</dbReference>
<dbReference type="EMBL" id="CP071448">
    <property type="protein sequence ID" value="QSW88462.1"/>
    <property type="molecule type" value="Genomic_DNA"/>
</dbReference>